<evidence type="ECO:0000313" key="1">
    <source>
        <dbReference type="EMBL" id="AXX63098.1"/>
    </source>
</evidence>
<proteinExistence type="predicted"/>
<evidence type="ECO:0000313" key="2">
    <source>
        <dbReference type="Proteomes" id="UP000263418"/>
    </source>
</evidence>
<sequence length="129" mass="15187">MSKPKFESGEFAMKVGDFFTSKGDSIESKTDPASIIFYGLKMFWLNRPDKIYDGDLSLYIWLTNSIFYNELKKPLSLNHKPSSNNESIFNQGISFSDLEAKFMLVYEEEMTEKPAQSEGRWHHFFRFWK</sequence>
<accession>A0AAN1UF89</accession>
<organism evidence="1 2">
    <name type="scientific">Vibrio vulnificus</name>
    <dbReference type="NCBI Taxonomy" id="672"/>
    <lineage>
        <taxon>Bacteria</taxon>
        <taxon>Pseudomonadati</taxon>
        <taxon>Pseudomonadota</taxon>
        <taxon>Gammaproteobacteria</taxon>
        <taxon>Vibrionales</taxon>
        <taxon>Vibrionaceae</taxon>
        <taxon>Vibrio</taxon>
    </lineage>
</organism>
<protein>
    <submittedName>
        <fullName evidence="1">Uncharacterized protein</fullName>
    </submittedName>
</protein>
<dbReference type="RefSeq" id="WP_118894733.1">
    <property type="nucleotide sequence ID" value="NZ_CP019292.1"/>
</dbReference>
<reference evidence="1 2" key="1">
    <citation type="submission" date="2017-03" db="EMBL/GenBank/DDBJ databases">
        <title>Complete Genome Sequence of Vibrio vulnificus FORC_053.</title>
        <authorList>
            <consortium name="Food-borne Pathogen Omics Research Center"/>
            <person name="Chung H.Y."/>
            <person name="Na E.J."/>
            <person name="Song J.S."/>
            <person name="Kim H."/>
            <person name="Lee J.-H."/>
            <person name="Ryu S."/>
            <person name="Choi S.H."/>
        </authorList>
    </citation>
    <scope>NUCLEOTIDE SEQUENCE [LARGE SCALE GENOMIC DNA]</scope>
    <source>
        <strain evidence="1 2">FORC_053</strain>
    </source>
</reference>
<gene>
    <name evidence="1" type="ORF">FORC53_4759</name>
</gene>
<dbReference type="Proteomes" id="UP000263418">
    <property type="component" value="Chromosome 3"/>
</dbReference>
<name>A0AAN1UF89_VIBVL</name>
<dbReference type="AlphaFoldDB" id="A0AAN1UF89"/>
<dbReference type="EMBL" id="CP019292">
    <property type="protein sequence ID" value="AXX63098.1"/>
    <property type="molecule type" value="Genomic_DNA"/>
</dbReference>